<dbReference type="AlphaFoldDB" id="A0A8S1X9F9"/>
<accession>A0A8S1X9F9</accession>
<sequence>MKTVNNRIKPLSKKKDFSTQLNTKIKMHELITFDDIHIRQEQHQEV</sequence>
<evidence type="ECO:0000313" key="1">
    <source>
        <dbReference type="EMBL" id="CAD8197637.1"/>
    </source>
</evidence>
<reference evidence="1" key="1">
    <citation type="submission" date="2021-01" db="EMBL/GenBank/DDBJ databases">
        <authorList>
            <consortium name="Genoscope - CEA"/>
            <person name="William W."/>
        </authorList>
    </citation>
    <scope>NUCLEOTIDE SEQUENCE</scope>
</reference>
<gene>
    <name evidence="1" type="ORF">PPENT_87.1.T1160034</name>
</gene>
<proteinExistence type="predicted"/>
<name>A0A8S1X9F9_9CILI</name>
<dbReference type="EMBL" id="CAJJDO010000116">
    <property type="protein sequence ID" value="CAD8197637.1"/>
    <property type="molecule type" value="Genomic_DNA"/>
</dbReference>
<protein>
    <submittedName>
        <fullName evidence="1">Uncharacterized protein</fullName>
    </submittedName>
</protein>
<dbReference type="Proteomes" id="UP000689195">
    <property type="component" value="Unassembled WGS sequence"/>
</dbReference>
<keyword evidence="2" id="KW-1185">Reference proteome</keyword>
<evidence type="ECO:0000313" key="2">
    <source>
        <dbReference type="Proteomes" id="UP000689195"/>
    </source>
</evidence>
<organism evidence="1 2">
    <name type="scientific">Paramecium pentaurelia</name>
    <dbReference type="NCBI Taxonomy" id="43138"/>
    <lineage>
        <taxon>Eukaryota</taxon>
        <taxon>Sar</taxon>
        <taxon>Alveolata</taxon>
        <taxon>Ciliophora</taxon>
        <taxon>Intramacronucleata</taxon>
        <taxon>Oligohymenophorea</taxon>
        <taxon>Peniculida</taxon>
        <taxon>Parameciidae</taxon>
        <taxon>Paramecium</taxon>
    </lineage>
</organism>
<comment type="caution">
    <text evidence="1">The sequence shown here is derived from an EMBL/GenBank/DDBJ whole genome shotgun (WGS) entry which is preliminary data.</text>
</comment>